<comment type="caution">
    <text evidence="5">The sequence shown here is derived from an EMBL/GenBank/DDBJ whole genome shotgun (WGS) entry which is preliminary data.</text>
</comment>
<dbReference type="PROSITE" id="PS50975">
    <property type="entry name" value="ATP_GRASP"/>
    <property type="match status" value="1"/>
</dbReference>
<dbReference type="RefSeq" id="WP_104301020.1">
    <property type="nucleotide sequence ID" value="NZ_PSNX01000003.1"/>
</dbReference>
<dbReference type="Pfam" id="PF08443">
    <property type="entry name" value="RimK"/>
    <property type="match status" value="1"/>
</dbReference>
<feature type="domain" description="N-acetyltransferase" evidence="4">
    <location>
        <begin position="113"/>
        <end position="262"/>
    </location>
</feature>
<sequence>MIPSHNPLDPAQMASLKHWGDPPPHVDLGAMQPQAHVDCGWGRLLLGQTFDSPQALADELRREEEGRRDVALYIRDPHVAIAVAPQHLFLDPSHTYRLDLRRHRIEPPPEEGYTLREARANDEATLNRIYRACRMVPLRPGYLSDGQRDPAVILLVVHDEASDQVVGTVTGVDHVRACGCPEQGASLWSLAVDPQATRPGVGEALVRALAHLYRSQGRRYLDLSVMHDNHQAIALYEKLGFERVPVYCVKHKNPINEKLFTGPDDCAEVNIYARILIDEARRRGIGVELQDAEHGFFRLTHGGRTVSCRESLTDLTSAVAMSRCDDKRVTRKVLEAAGLRLPDQALVRNDTQVAAFLQRHGRIVVKPARGEQGRGVKVDLRTPGEVHRAIEAARAHCDDVIMEELVPGQDLRIVVIDYQVVAAATRRPAEITGDGQTSVRELIAKQSRRREAATAGESRIPLDAETERCVHAAGHTLDTVLPAGTVLPVRKTANLHTGGTIHDVTDQIHPALREVAERAARALEIPVVGFDFMVPDLGGTAYAIIEANERPGLANHEPQPTAERFIDLLFPQTRAAPLPDLKESA</sequence>
<reference evidence="5 6" key="1">
    <citation type="submission" date="2018-02" db="EMBL/GenBank/DDBJ databases">
        <title>Reclassifiation of [Polyangium] brachysporum DSM 7029 as Guopingzhaonella breviflexa gen. nov., sp. nov., a member of the family Comamonadaceae.</title>
        <authorList>
            <person name="Tang B."/>
        </authorList>
    </citation>
    <scope>NUCLEOTIDE SEQUENCE [LARGE SCALE GENOMIC DNA]</scope>
    <source>
        <strain evidence="5 6">BCRC 80649</strain>
    </source>
</reference>
<evidence type="ECO:0000256" key="1">
    <source>
        <dbReference type="PROSITE-ProRule" id="PRU00409"/>
    </source>
</evidence>
<dbReference type="SUPFAM" id="SSF55729">
    <property type="entry name" value="Acyl-CoA N-acyltransferases (Nat)"/>
    <property type="match status" value="1"/>
</dbReference>
<feature type="region of interest" description="Disordered" evidence="2">
    <location>
        <begin position="1"/>
        <end position="25"/>
    </location>
</feature>
<proteinExistence type="predicted"/>
<dbReference type="PANTHER" id="PTHR21621:SF0">
    <property type="entry name" value="BETA-CITRYLGLUTAMATE SYNTHASE B-RELATED"/>
    <property type="match status" value="1"/>
</dbReference>
<organism evidence="5 6">
    <name type="scientific">Caldimonas caldifontis</name>
    <dbReference type="NCBI Taxonomy" id="1452508"/>
    <lineage>
        <taxon>Bacteria</taxon>
        <taxon>Pseudomonadati</taxon>
        <taxon>Pseudomonadota</taxon>
        <taxon>Betaproteobacteria</taxon>
        <taxon>Burkholderiales</taxon>
        <taxon>Sphaerotilaceae</taxon>
        <taxon>Caldimonas</taxon>
    </lineage>
</organism>
<dbReference type="PROSITE" id="PS51186">
    <property type="entry name" value="GNAT"/>
    <property type="match status" value="1"/>
</dbReference>
<feature type="domain" description="ATP-grasp" evidence="3">
    <location>
        <begin position="331"/>
        <end position="577"/>
    </location>
</feature>
<evidence type="ECO:0000256" key="2">
    <source>
        <dbReference type="SAM" id="MobiDB-lite"/>
    </source>
</evidence>
<keyword evidence="6" id="KW-1185">Reference proteome</keyword>
<dbReference type="GO" id="GO:0046872">
    <property type="term" value="F:metal ion binding"/>
    <property type="evidence" value="ECO:0007669"/>
    <property type="project" value="InterPro"/>
</dbReference>
<evidence type="ECO:0000259" key="4">
    <source>
        <dbReference type="PROSITE" id="PS51186"/>
    </source>
</evidence>
<keyword evidence="1" id="KW-0067">ATP-binding</keyword>
<dbReference type="InterPro" id="IPR000182">
    <property type="entry name" value="GNAT_dom"/>
</dbReference>
<dbReference type="Gene3D" id="3.30.470.20">
    <property type="entry name" value="ATP-grasp fold, B domain"/>
    <property type="match status" value="2"/>
</dbReference>
<evidence type="ECO:0000259" key="3">
    <source>
        <dbReference type="PROSITE" id="PS50975"/>
    </source>
</evidence>
<evidence type="ECO:0000313" key="5">
    <source>
        <dbReference type="EMBL" id="PPE67232.1"/>
    </source>
</evidence>
<dbReference type="AlphaFoldDB" id="A0A2S5SWY2"/>
<dbReference type="Gene3D" id="3.40.630.30">
    <property type="match status" value="1"/>
</dbReference>
<dbReference type="OrthoDB" id="336415at2"/>
<dbReference type="PANTHER" id="PTHR21621">
    <property type="entry name" value="RIBOSOMAL PROTEIN S6 MODIFICATION PROTEIN"/>
    <property type="match status" value="1"/>
</dbReference>
<accession>A0A2S5SWY2</accession>
<dbReference type="GO" id="GO:0016747">
    <property type="term" value="F:acyltransferase activity, transferring groups other than amino-acyl groups"/>
    <property type="evidence" value="ECO:0007669"/>
    <property type="project" value="InterPro"/>
</dbReference>
<dbReference type="NCBIfam" id="TIGR03103">
    <property type="entry name" value="trio_acet_GNAT"/>
    <property type="match status" value="1"/>
</dbReference>
<dbReference type="InterPro" id="IPR016181">
    <property type="entry name" value="Acyl_CoA_acyltransferase"/>
</dbReference>
<protein>
    <submittedName>
        <fullName evidence="5">N-acetylglutaminylglutamine synthetase</fullName>
    </submittedName>
</protein>
<dbReference type="GO" id="GO:0009432">
    <property type="term" value="P:SOS response"/>
    <property type="evidence" value="ECO:0007669"/>
    <property type="project" value="TreeGrafter"/>
</dbReference>
<dbReference type="Proteomes" id="UP000238605">
    <property type="component" value="Unassembled WGS sequence"/>
</dbReference>
<dbReference type="GO" id="GO:0018169">
    <property type="term" value="F:ribosomal S6-glutamic acid ligase activity"/>
    <property type="evidence" value="ECO:0007669"/>
    <property type="project" value="TreeGrafter"/>
</dbReference>
<dbReference type="GO" id="GO:0005524">
    <property type="term" value="F:ATP binding"/>
    <property type="evidence" value="ECO:0007669"/>
    <property type="project" value="UniProtKB-UniRule"/>
</dbReference>
<dbReference type="SUPFAM" id="SSF56059">
    <property type="entry name" value="Glutathione synthetase ATP-binding domain-like"/>
    <property type="match status" value="1"/>
</dbReference>
<keyword evidence="1" id="KW-0547">Nucleotide-binding</keyword>
<dbReference type="GO" id="GO:0005737">
    <property type="term" value="C:cytoplasm"/>
    <property type="evidence" value="ECO:0007669"/>
    <property type="project" value="TreeGrafter"/>
</dbReference>
<dbReference type="EMBL" id="PSNX01000003">
    <property type="protein sequence ID" value="PPE67232.1"/>
    <property type="molecule type" value="Genomic_DNA"/>
</dbReference>
<dbReference type="CDD" id="cd04301">
    <property type="entry name" value="NAT_SF"/>
    <property type="match status" value="1"/>
</dbReference>
<dbReference type="InterPro" id="IPR013651">
    <property type="entry name" value="ATP-grasp_RimK-type"/>
</dbReference>
<dbReference type="InterPro" id="IPR017534">
    <property type="entry name" value="GNAT-acetyltransferase"/>
</dbReference>
<name>A0A2S5SWY2_9BURK</name>
<evidence type="ECO:0000313" key="6">
    <source>
        <dbReference type="Proteomes" id="UP000238605"/>
    </source>
</evidence>
<dbReference type="InterPro" id="IPR011761">
    <property type="entry name" value="ATP-grasp"/>
</dbReference>
<gene>
    <name evidence="5" type="primary">ngg</name>
    <name evidence="5" type="ORF">C1704_03410</name>
</gene>
<dbReference type="Pfam" id="PF00583">
    <property type="entry name" value="Acetyltransf_1"/>
    <property type="match status" value="1"/>
</dbReference>